<dbReference type="Gene3D" id="3.30.540.10">
    <property type="entry name" value="Fructose-1,6-Bisphosphatase, subunit A, domain 1"/>
    <property type="match status" value="1"/>
</dbReference>
<proteinExistence type="inferred from homology"/>
<dbReference type="PRINTS" id="PR00377">
    <property type="entry name" value="IMPHPHTASES"/>
</dbReference>
<keyword evidence="4" id="KW-1185">Reference proteome</keyword>
<dbReference type="Gene3D" id="3.40.190.80">
    <property type="match status" value="1"/>
</dbReference>
<dbReference type="PANTHER" id="PTHR20854">
    <property type="entry name" value="INOSITOL MONOPHOSPHATASE"/>
    <property type="match status" value="1"/>
</dbReference>
<feature type="binding site" evidence="2">
    <location>
        <position position="96"/>
    </location>
    <ligand>
        <name>Mg(2+)</name>
        <dbReference type="ChEBI" id="CHEBI:18420"/>
        <label>1</label>
        <note>catalytic</note>
    </ligand>
</feature>
<dbReference type="OrthoDB" id="9785695at2"/>
<gene>
    <name evidence="3" type="primary">suhB_2</name>
    <name evidence="3" type="ORF">RHODGE_RHODGE_03024</name>
</gene>
<dbReference type="PANTHER" id="PTHR20854:SF4">
    <property type="entry name" value="INOSITOL-1-MONOPHOSPHATASE-RELATED"/>
    <property type="match status" value="1"/>
</dbReference>
<dbReference type="AlphaFoldDB" id="A0A447CX53"/>
<dbReference type="Pfam" id="PF00459">
    <property type="entry name" value="Inositol_P"/>
    <property type="match status" value="1"/>
</dbReference>
<dbReference type="CDD" id="cd01638">
    <property type="entry name" value="CysQ"/>
    <property type="match status" value="1"/>
</dbReference>
<organism evidence="3 4">
    <name type="scientific">Rhodoplanes serenus</name>
    <dbReference type="NCBI Taxonomy" id="200615"/>
    <lineage>
        <taxon>Bacteria</taxon>
        <taxon>Pseudomonadati</taxon>
        <taxon>Pseudomonadota</taxon>
        <taxon>Alphaproteobacteria</taxon>
        <taxon>Hyphomicrobiales</taxon>
        <taxon>Nitrobacteraceae</taxon>
        <taxon>Rhodoplanes</taxon>
    </lineage>
</organism>
<dbReference type="GO" id="GO:0008934">
    <property type="term" value="F:inositol monophosphate 1-phosphatase activity"/>
    <property type="evidence" value="ECO:0007669"/>
    <property type="project" value="TreeGrafter"/>
</dbReference>
<keyword evidence="2" id="KW-0460">Magnesium</keyword>
<feature type="binding site" evidence="2">
    <location>
        <position position="95"/>
    </location>
    <ligand>
        <name>Mg(2+)</name>
        <dbReference type="ChEBI" id="CHEBI:18420"/>
        <label>1</label>
        <note>catalytic</note>
    </ligand>
</feature>
<protein>
    <submittedName>
        <fullName evidence="3">Fructose-1,6-bisphosphatase/inositol-1-monophosph atase</fullName>
    </submittedName>
</protein>
<dbReference type="Proteomes" id="UP000289200">
    <property type="component" value="Unassembled WGS sequence"/>
</dbReference>
<evidence type="ECO:0000256" key="2">
    <source>
        <dbReference type="PIRSR" id="PIRSR600760-2"/>
    </source>
</evidence>
<dbReference type="GO" id="GO:0007165">
    <property type="term" value="P:signal transduction"/>
    <property type="evidence" value="ECO:0007669"/>
    <property type="project" value="TreeGrafter"/>
</dbReference>
<dbReference type="GO" id="GO:0006020">
    <property type="term" value="P:inositol metabolic process"/>
    <property type="evidence" value="ECO:0007669"/>
    <property type="project" value="TreeGrafter"/>
</dbReference>
<comment type="caution">
    <text evidence="3">The sequence shown here is derived from an EMBL/GenBank/DDBJ whole genome shotgun (WGS) entry which is preliminary data.</text>
</comment>
<dbReference type="GO" id="GO:0046872">
    <property type="term" value="F:metal ion binding"/>
    <property type="evidence" value="ECO:0007669"/>
    <property type="project" value="UniProtKB-KW"/>
</dbReference>
<reference evidence="4" key="1">
    <citation type="submission" date="2018-10" db="EMBL/GenBank/DDBJ databases">
        <authorList>
            <person name="Peiro R."/>
            <person name="Begona"/>
            <person name="Cbmso G."/>
            <person name="Lopez M."/>
            <person name="Gonzalez S."/>
            <person name="Sacristan E."/>
            <person name="Castillo E."/>
        </authorList>
    </citation>
    <scope>NUCLEOTIDE SEQUENCE [LARGE SCALE GENOMIC DNA]</scope>
</reference>
<keyword evidence="2" id="KW-0479">Metal-binding</keyword>
<dbReference type="InterPro" id="IPR000760">
    <property type="entry name" value="Inositol_monophosphatase-like"/>
</dbReference>
<dbReference type="RefSeq" id="WP_129609645.1">
    <property type="nucleotide sequence ID" value="NZ_UWOC01000156.1"/>
</dbReference>
<evidence type="ECO:0000313" key="4">
    <source>
        <dbReference type="Proteomes" id="UP000289200"/>
    </source>
</evidence>
<sequence length="280" mass="29702">MRASDTIDHAALVLQLADVVREAGAGALQRTRRPIRSWFKTEGDGSPVSEIDLAVDRLLKERLGALLPGCGWLSEETEDDPARLACERLWVVDPIDGTRGLLAGKPDWTVSVALVERGRPVVAALFAPVSDEMFLAVAGRGATRNGTPISVTRGPASGAADAPEMLAGARVAGPQRLLERLAATVPGLLPQPKVHSLALRLARVAEGRIDVALASRHAHDWDLAAADLLVHEASGTLTTVSGEAIRYNRPVPTHEALVAADPARHRVVSEIVATLTRAAR</sequence>
<comment type="cofactor">
    <cofactor evidence="2">
        <name>Mg(2+)</name>
        <dbReference type="ChEBI" id="CHEBI:18420"/>
    </cofactor>
</comment>
<dbReference type="EMBL" id="UWOC01000156">
    <property type="protein sequence ID" value="VCU09855.1"/>
    <property type="molecule type" value="Genomic_DNA"/>
</dbReference>
<accession>A0A447CX53</accession>
<feature type="binding site" evidence="2">
    <location>
        <position position="93"/>
    </location>
    <ligand>
        <name>Mg(2+)</name>
        <dbReference type="ChEBI" id="CHEBI:18420"/>
        <label>2</label>
    </ligand>
</feature>
<comment type="similarity">
    <text evidence="1">Belongs to the inositol monophosphatase superfamily.</text>
</comment>
<dbReference type="SUPFAM" id="SSF56655">
    <property type="entry name" value="Carbohydrate phosphatase"/>
    <property type="match status" value="1"/>
</dbReference>
<name>A0A447CX53_9BRAD</name>
<evidence type="ECO:0000256" key="1">
    <source>
        <dbReference type="ARBA" id="ARBA00009759"/>
    </source>
</evidence>
<feature type="binding site" evidence="2">
    <location>
        <position position="75"/>
    </location>
    <ligand>
        <name>Mg(2+)</name>
        <dbReference type="ChEBI" id="CHEBI:18420"/>
        <label>1</label>
        <note>catalytic</note>
    </ligand>
</feature>
<evidence type="ECO:0000313" key="3">
    <source>
        <dbReference type="EMBL" id="VCU09855.1"/>
    </source>
</evidence>
<feature type="binding site" evidence="2">
    <location>
        <position position="222"/>
    </location>
    <ligand>
        <name>Mg(2+)</name>
        <dbReference type="ChEBI" id="CHEBI:18420"/>
        <label>1</label>
        <note>catalytic</note>
    </ligand>
</feature>